<feature type="domain" description="SWIM-type" evidence="6">
    <location>
        <begin position="748"/>
        <end position="789"/>
    </location>
</feature>
<keyword evidence="2 4" id="KW-0863">Zinc-finger</keyword>
<accession>A0ABD3D123</accession>
<keyword evidence="3" id="KW-0862">Zinc</keyword>
<reference evidence="8" key="1">
    <citation type="journal article" date="2024" name="IScience">
        <title>Strigolactones Initiate the Formation of Haustorium-like Structures in Castilleja.</title>
        <authorList>
            <person name="Buerger M."/>
            <person name="Peterson D."/>
            <person name="Chory J."/>
        </authorList>
    </citation>
    <scope>NUCLEOTIDE SEQUENCE [LARGE SCALE GENOMIC DNA]</scope>
</reference>
<evidence type="ECO:0000313" key="8">
    <source>
        <dbReference type="Proteomes" id="UP001632038"/>
    </source>
</evidence>
<protein>
    <recommendedName>
        <fullName evidence="6">SWIM-type domain-containing protein</fullName>
    </recommendedName>
</protein>
<evidence type="ECO:0000256" key="1">
    <source>
        <dbReference type="ARBA" id="ARBA00022723"/>
    </source>
</evidence>
<feature type="region of interest" description="Disordered" evidence="5">
    <location>
        <begin position="278"/>
        <end position="308"/>
    </location>
</feature>
<feature type="compositionally biased region" description="Polar residues" evidence="5">
    <location>
        <begin position="155"/>
        <end position="169"/>
    </location>
</feature>
<dbReference type="PANTHER" id="PTHR31973:SF187">
    <property type="entry name" value="MUTATOR TRANSPOSASE MUDRA PROTEIN"/>
    <property type="match status" value="1"/>
</dbReference>
<dbReference type="EMBL" id="JAVIJP010000027">
    <property type="protein sequence ID" value="KAL3635422.1"/>
    <property type="molecule type" value="Genomic_DNA"/>
</dbReference>
<dbReference type="Pfam" id="PF04434">
    <property type="entry name" value="SWIM"/>
    <property type="match status" value="1"/>
</dbReference>
<dbReference type="AlphaFoldDB" id="A0ABD3D123"/>
<feature type="region of interest" description="Disordered" evidence="5">
    <location>
        <begin position="152"/>
        <end position="191"/>
    </location>
</feature>
<dbReference type="SMART" id="SM00575">
    <property type="entry name" value="ZnF_PMZ"/>
    <property type="match status" value="1"/>
</dbReference>
<proteinExistence type="predicted"/>
<dbReference type="Proteomes" id="UP001632038">
    <property type="component" value="Unassembled WGS sequence"/>
</dbReference>
<evidence type="ECO:0000259" key="6">
    <source>
        <dbReference type="PROSITE" id="PS50966"/>
    </source>
</evidence>
<evidence type="ECO:0000256" key="5">
    <source>
        <dbReference type="SAM" id="MobiDB-lite"/>
    </source>
</evidence>
<name>A0ABD3D123_9LAMI</name>
<evidence type="ECO:0000256" key="3">
    <source>
        <dbReference type="ARBA" id="ARBA00022833"/>
    </source>
</evidence>
<dbReference type="GO" id="GO:0008270">
    <property type="term" value="F:zinc ion binding"/>
    <property type="evidence" value="ECO:0007669"/>
    <property type="project" value="UniProtKB-KW"/>
</dbReference>
<sequence>MYVIWDGVWELVNGNHTFTGTKTNHARLDFKATYLELLEKAYEVTGLNRDEFDIEMTWWGEIRSKSLVVPVKNDDDVETLISFNTESRCSVPLCLVSKKKAEMRKEPRESHNSNSNIPVVLGLAEQAVLGSTGQAGLGSADQVGLGSADQVGLGSANQSTVRPAQQTGIGSAEPTAECAAEGAAEQSGFGSAEQDLLRPAVVPYSLIDELPPINYGNEDWHYNDDLDEEMENDPFFMDNDDDEPMFESNTQAMRISNELIQDSLPDNTVFVPIAEADERANVNETDETGTSEPNIRKRKETSGSDACSSPPVGNALFLNQVFNGRTELAQHLKNIAILKNKEIRTKKCDKSRFVVVCRDEKCPWRVRACPISNSCLWVVKKYNDIHTCSVDLSKHNHRNASDRFVSELIKERYSNPTHVFPPAAIISEVKKSLHIDINYHKAWRAKEKAISSVMGTPNESFAKLPAYLHRLKEVNPGTITHIESAEDGHFRYCFMSLGASIRGFLGNIRPVIAIDGTFLRGKYGGTLLLATAMDGNKQIYPIAFGIVDSENNESWNWFLVKLHEIIGHMPDLVIISDRHKSIMKGVADVFPDTVHGICLFHLKMNVAAKFKKVDVAALLLKAGKTYDEAEHKSCMNGILGADPRVYNYLTVEAKVEQWARIYFPGHRYSIMTTNIAESMNSVLRKVREYHPVSLLDTIVTKLSMWYAKRREIALKMQDPLTTWAEKKIVKANELSMSYNVRQLDGCSFHVMDGRKNPVVDLKGRTCSCRRFQLDKIPCSHAIAAAAKKGVSKFELAHPYYSSEYLLLAYAETIMPVEHEDEWQTPAEISNETLLFPIKRRAIGRPGGTSRILSQGEEPALIKTCGKCKKKVHNRRTCKNPANQND</sequence>
<dbReference type="InterPro" id="IPR007527">
    <property type="entry name" value="Znf_SWIM"/>
</dbReference>
<evidence type="ECO:0000313" key="7">
    <source>
        <dbReference type="EMBL" id="KAL3635422.1"/>
    </source>
</evidence>
<dbReference type="PANTHER" id="PTHR31973">
    <property type="entry name" value="POLYPROTEIN, PUTATIVE-RELATED"/>
    <property type="match status" value="1"/>
</dbReference>
<gene>
    <name evidence="7" type="ORF">CASFOL_019969</name>
</gene>
<evidence type="ECO:0000256" key="2">
    <source>
        <dbReference type="ARBA" id="ARBA00022771"/>
    </source>
</evidence>
<comment type="caution">
    <text evidence="7">The sequence shown here is derived from an EMBL/GenBank/DDBJ whole genome shotgun (WGS) entry which is preliminary data.</text>
</comment>
<dbReference type="InterPro" id="IPR004332">
    <property type="entry name" value="Transposase_MuDR"/>
</dbReference>
<dbReference type="InterPro" id="IPR018289">
    <property type="entry name" value="MULE_transposase_dom"/>
</dbReference>
<keyword evidence="8" id="KW-1185">Reference proteome</keyword>
<keyword evidence="1" id="KW-0479">Metal-binding</keyword>
<dbReference type="Pfam" id="PF10551">
    <property type="entry name" value="MULE"/>
    <property type="match status" value="1"/>
</dbReference>
<evidence type="ECO:0000256" key="4">
    <source>
        <dbReference type="PROSITE-ProRule" id="PRU00325"/>
    </source>
</evidence>
<dbReference type="InterPro" id="IPR006564">
    <property type="entry name" value="Znf_PMZ"/>
</dbReference>
<dbReference type="Pfam" id="PF03108">
    <property type="entry name" value="DBD_Tnp_Mut"/>
    <property type="match status" value="1"/>
</dbReference>
<dbReference type="PROSITE" id="PS50966">
    <property type="entry name" value="ZF_SWIM"/>
    <property type="match status" value="1"/>
</dbReference>
<organism evidence="7 8">
    <name type="scientific">Castilleja foliolosa</name>
    <dbReference type="NCBI Taxonomy" id="1961234"/>
    <lineage>
        <taxon>Eukaryota</taxon>
        <taxon>Viridiplantae</taxon>
        <taxon>Streptophyta</taxon>
        <taxon>Embryophyta</taxon>
        <taxon>Tracheophyta</taxon>
        <taxon>Spermatophyta</taxon>
        <taxon>Magnoliopsida</taxon>
        <taxon>eudicotyledons</taxon>
        <taxon>Gunneridae</taxon>
        <taxon>Pentapetalae</taxon>
        <taxon>asterids</taxon>
        <taxon>lamiids</taxon>
        <taxon>Lamiales</taxon>
        <taxon>Orobanchaceae</taxon>
        <taxon>Pedicularideae</taxon>
        <taxon>Castillejinae</taxon>
        <taxon>Castilleja</taxon>
    </lineage>
</organism>